<dbReference type="Proteomes" id="UP000265691">
    <property type="component" value="Unassembled WGS sequence"/>
</dbReference>
<gene>
    <name evidence="5" type="ORF">CKF54_06800</name>
</gene>
<keyword evidence="1 2" id="KW-0238">DNA-binding</keyword>
<dbReference type="RefSeq" id="WP_119525608.1">
    <property type="nucleotide sequence ID" value="NZ_NRHC01000097.1"/>
</dbReference>
<name>A0A3A1Y2C4_9GAMM</name>
<comment type="caution">
    <text evidence="5">The sequence shown here is derived from an EMBL/GenBank/DDBJ whole genome shotgun (WGS) entry which is preliminary data.</text>
</comment>
<dbReference type="PANTHER" id="PTHR10302">
    <property type="entry name" value="SINGLE-STRANDED DNA-BINDING PROTEIN"/>
    <property type="match status" value="1"/>
</dbReference>
<sequence length="251" mass="27729">MALYLNRVTLIGNLGQDPQVFNGQGYTLYTFSVATSRSYRDNNTGEWVNATDWHRCVVFLNSNTPQPLAQAIQNIRKGSYVYVEGSLRNRKYMDQATNTERNTIEISVENLHILERQNFANNSNGFANQNSFNSQNNRSGFNNQNAGFNNGGFNNQNSGFSSQNSNFNNQNSQDSGFNNQSSGFNSGFSSNANSGTTASWGNSSTTFKKETSQSSPYEATESQPLSSKATNQTVSKNVVAEEVDSDDQIPF</sequence>
<proteinExistence type="inferred from homology"/>
<dbReference type="OrthoDB" id="9809878at2"/>
<keyword evidence="6" id="KW-1185">Reference proteome</keyword>
<dbReference type="AlphaFoldDB" id="A0A3A1Y2C4"/>
<dbReference type="InterPro" id="IPR011344">
    <property type="entry name" value="ssDNA-bd"/>
</dbReference>
<feature type="compositionally biased region" description="Low complexity" evidence="4">
    <location>
        <begin position="122"/>
        <end position="195"/>
    </location>
</feature>
<dbReference type="GO" id="GO:0006260">
    <property type="term" value="P:DNA replication"/>
    <property type="evidence" value="ECO:0007669"/>
    <property type="project" value="InterPro"/>
</dbReference>
<evidence type="ECO:0000256" key="3">
    <source>
        <dbReference type="RuleBase" id="RU000524"/>
    </source>
</evidence>
<dbReference type="SUPFAM" id="SSF50249">
    <property type="entry name" value="Nucleic acid-binding proteins"/>
    <property type="match status" value="1"/>
</dbReference>
<dbReference type="NCBIfam" id="TIGR00621">
    <property type="entry name" value="ssb"/>
    <property type="match status" value="1"/>
</dbReference>
<feature type="compositionally biased region" description="Polar residues" evidence="4">
    <location>
        <begin position="196"/>
        <end position="236"/>
    </location>
</feature>
<comment type="subunit">
    <text evidence="2">Homotetramer.</text>
</comment>
<dbReference type="PROSITE" id="PS50935">
    <property type="entry name" value="SSB"/>
    <property type="match status" value="1"/>
</dbReference>
<reference evidence="5 6" key="1">
    <citation type="submission" date="2017-08" db="EMBL/GenBank/DDBJ databases">
        <title>Reclassification of Bisgaard taxon 37 and 44.</title>
        <authorList>
            <person name="Christensen H."/>
        </authorList>
    </citation>
    <scope>NUCLEOTIDE SEQUENCE [LARGE SCALE GENOMIC DNA]</scope>
    <source>
        <strain evidence="5 6">B96_3</strain>
    </source>
</reference>
<evidence type="ECO:0000313" key="5">
    <source>
        <dbReference type="EMBL" id="RIY31368.1"/>
    </source>
</evidence>
<feature type="compositionally biased region" description="Acidic residues" evidence="4">
    <location>
        <begin position="241"/>
        <end position="251"/>
    </location>
</feature>
<organism evidence="5 6">
    <name type="scientific">Psittacicella hinzii</name>
    <dbReference type="NCBI Taxonomy" id="2028575"/>
    <lineage>
        <taxon>Bacteria</taxon>
        <taxon>Pseudomonadati</taxon>
        <taxon>Pseudomonadota</taxon>
        <taxon>Gammaproteobacteria</taxon>
        <taxon>Pasteurellales</taxon>
        <taxon>Psittacicellaceae</taxon>
        <taxon>Psittacicella</taxon>
    </lineage>
</organism>
<evidence type="ECO:0000313" key="6">
    <source>
        <dbReference type="Proteomes" id="UP000265691"/>
    </source>
</evidence>
<dbReference type="GO" id="GO:0009295">
    <property type="term" value="C:nucleoid"/>
    <property type="evidence" value="ECO:0007669"/>
    <property type="project" value="TreeGrafter"/>
</dbReference>
<dbReference type="GO" id="GO:0003697">
    <property type="term" value="F:single-stranded DNA binding"/>
    <property type="evidence" value="ECO:0007669"/>
    <property type="project" value="UniProtKB-UniRule"/>
</dbReference>
<dbReference type="InterPro" id="IPR000424">
    <property type="entry name" value="Primosome_PriB/ssb"/>
</dbReference>
<dbReference type="InterPro" id="IPR012340">
    <property type="entry name" value="NA-bd_OB-fold"/>
</dbReference>
<comment type="caution">
    <text evidence="2">Lacks conserved residue(s) required for the propagation of feature annotation.</text>
</comment>
<dbReference type="Gene3D" id="2.40.50.140">
    <property type="entry name" value="Nucleic acid-binding proteins"/>
    <property type="match status" value="1"/>
</dbReference>
<evidence type="ECO:0000256" key="4">
    <source>
        <dbReference type="SAM" id="MobiDB-lite"/>
    </source>
</evidence>
<evidence type="ECO:0000256" key="1">
    <source>
        <dbReference type="ARBA" id="ARBA00023125"/>
    </source>
</evidence>
<accession>A0A3A1Y2C4</accession>
<dbReference type="PANTHER" id="PTHR10302:SF0">
    <property type="entry name" value="SINGLE-STRANDED DNA-BINDING PROTEIN, MITOCHONDRIAL"/>
    <property type="match status" value="1"/>
</dbReference>
<dbReference type="Pfam" id="PF00436">
    <property type="entry name" value="SSB"/>
    <property type="match status" value="1"/>
</dbReference>
<feature type="region of interest" description="Disordered" evidence="4">
    <location>
        <begin position="122"/>
        <end position="251"/>
    </location>
</feature>
<dbReference type="HAMAP" id="MF_00984">
    <property type="entry name" value="SSB"/>
    <property type="match status" value="1"/>
</dbReference>
<dbReference type="CDD" id="cd04496">
    <property type="entry name" value="SSB_OBF"/>
    <property type="match status" value="1"/>
</dbReference>
<evidence type="ECO:0000256" key="2">
    <source>
        <dbReference type="HAMAP-Rule" id="MF_00984"/>
    </source>
</evidence>
<dbReference type="EMBL" id="NRHC01000097">
    <property type="protein sequence ID" value="RIY31368.1"/>
    <property type="molecule type" value="Genomic_DNA"/>
</dbReference>
<protein>
    <recommendedName>
        <fullName evidence="2 3">Single-stranded DNA-binding protein</fullName>
        <shortName evidence="2">SSB</shortName>
    </recommendedName>
</protein>